<dbReference type="STRING" id="1817760.A2151_07330"/>
<dbReference type="Gene3D" id="1.10.10.10">
    <property type="entry name" value="Winged helix-like DNA-binding domain superfamily/Winged helix DNA-binding domain"/>
    <property type="match status" value="1"/>
</dbReference>
<dbReference type="PANTHER" id="PTHR33164:SF43">
    <property type="entry name" value="HTH-TYPE TRANSCRIPTIONAL REPRESSOR YETL"/>
    <property type="match status" value="1"/>
</dbReference>
<dbReference type="GO" id="GO:0006950">
    <property type="term" value="P:response to stress"/>
    <property type="evidence" value="ECO:0007669"/>
    <property type="project" value="TreeGrafter"/>
</dbReference>
<dbReference type="PROSITE" id="PS50995">
    <property type="entry name" value="HTH_MARR_2"/>
    <property type="match status" value="1"/>
</dbReference>
<dbReference type="EMBL" id="MFSU01000022">
    <property type="protein sequence ID" value="OGI48693.1"/>
    <property type="molecule type" value="Genomic_DNA"/>
</dbReference>
<dbReference type="InterPro" id="IPR039422">
    <property type="entry name" value="MarR/SlyA-like"/>
</dbReference>
<reference evidence="2 3" key="1">
    <citation type="journal article" date="2016" name="Nat. Commun.">
        <title>Thousands of microbial genomes shed light on interconnected biogeochemical processes in an aquifer system.</title>
        <authorList>
            <person name="Anantharaman K."/>
            <person name="Brown C.T."/>
            <person name="Hug L.A."/>
            <person name="Sharon I."/>
            <person name="Castelle C.J."/>
            <person name="Probst A.J."/>
            <person name="Thomas B.C."/>
            <person name="Singh A."/>
            <person name="Wilkins M.J."/>
            <person name="Karaoz U."/>
            <person name="Brodie E.L."/>
            <person name="Williams K.H."/>
            <person name="Hubbard S.S."/>
            <person name="Banfield J.F."/>
        </authorList>
    </citation>
    <scope>NUCLEOTIDE SEQUENCE [LARGE SCALE GENOMIC DNA]</scope>
</reference>
<proteinExistence type="predicted"/>
<feature type="domain" description="HTH marR-type" evidence="1">
    <location>
        <begin position="1"/>
        <end position="134"/>
    </location>
</feature>
<dbReference type="InterPro" id="IPR036388">
    <property type="entry name" value="WH-like_DNA-bd_sf"/>
</dbReference>
<evidence type="ECO:0000313" key="2">
    <source>
        <dbReference type="EMBL" id="OGI48693.1"/>
    </source>
</evidence>
<evidence type="ECO:0000313" key="3">
    <source>
        <dbReference type="Proteomes" id="UP000178885"/>
    </source>
</evidence>
<gene>
    <name evidence="2" type="ORF">A2151_07330</name>
</gene>
<dbReference type="SMART" id="SM00347">
    <property type="entry name" value="HTH_MARR"/>
    <property type="match status" value="1"/>
</dbReference>
<name>A0A1F6TU76_9PROT</name>
<dbReference type="AlphaFoldDB" id="A0A1F6TU76"/>
<dbReference type="PANTHER" id="PTHR33164">
    <property type="entry name" value="TRANSCRIPTIONAL REGULATOR, MARR FAMILY"/>
    <property type="match status" value="1"/>
</dbReference>
<dbReference type="Proteomes" id="UP000178885">
    <property type="component" value="Unassembled WGS sequence"/>
</dbReference>
<dbReference type="SUPFAM" id="SSF46785">
    <property type="entry name" value="Winged helix' DNA-binding domain"/>
    <property type="match status" value="1"/>
</dbReference>
<dbReference type="InterPro" id="IPR000835">
    <property type="entry name" value="HTH_MarR-typ"/>
</dbReference>
<sequence length="143" mass="15758">MLTVFRVNGRLLEKGDELVEPLNLTSARWQVLGAVALAGNPLSAPQIAEAMGITRQGAQKQINKLKEDGFFEQSPNTRHQRSPLYALTELGNRTFAKVMYLEAAWANGLVASLPLQDLKKTLKTLNAVYERLDSPVPKKGARS</sequence>
<evidence type="ECO:0000259" key="1">
    <source>
        <dbReference type="PROSITE" id="PS50995"/>
    </source>
</evidence>
<dbReference type="InterPro" id="IPR036390">
    <property type="entry name" value="WH_DNA-bd_sf"/>
</dbReference>
<dbReference type="GO" id="GO:0003700">
    <property type="term" value="F:DNA-binding transcription factor activity"/>
    <property type="evidence" value="ECO:0007669"/>
    <property type="project" value="InterPro"/>
</dbReference>
<protein>
    <recommendedName>
        <fullName evidence="1">HTH marR-type domain-containing protein</fullName>
    </recommendedName>
</protein>
<comment type="caution">
    <text evidence="2">The sequence shown here is derived from an EMBL/GenBank/DDBJ whole genome shotgun (WGS) entry which is preliminary data.</text>
</comment>
<organism evidence="2 3">
    <name type="scientific">Candidatus Muproteobacteria bacterium RBG_16_65_34</name>
    <dbReference type="NCBI Taxonomy" id="1817760"/>
    <lineage>
        <taxon>Bacteria</taxon>
        <taxon>Pseudomonadati</taxon>
        <taxon>Pseudomonadota</taxon>
        <taxon>Candidatus Muproteobacteria</taxon>
    </lineage>
</organism>
<dbReference type="Pfam" id="PF12802">
    <property type="entry name" value="MarR_2"/>
    <property type="match status" value="1"/>
</dbReference>
<accession>A0A1F6TU76</accession>